<evidence type="ECO:0000256" key="3">
    <source>
        <dbReference type="ARBA" id="ARBA00022452"/>
    </source>
</evidence>
<dbReference type="PANTHER" id="PTHR35093:SF8">
    <property type="entry name" value="OUTER MEMBRANE PROTEIN NMB0088-RELATED"/>
    <property type="match status" value="1"/>
</dbReference>
<accession>F2AUQ8</accession>
<protein>
    <submittedName>
        <fullName evidence="9">Membrane protein involved in aromatic hydrocarbon degradation</fullName>
    </submittedName>
</protein>
<dbReference type="InterPro" id="IPR005017">
    <property type="entry name" value="OMPP1/FadL/TodX"/>
</dbReference>
<proteinExistence type="inferred from homology"/>
<dbReference type="AlphaFoldDB" id="F2AUQ8"/>
<keyword evidence="7" id="KW-0998">Cell outer membrane</keyword>
<organism evidence="9 10">
    <name type="scientific">Rhodopirellula baltica WH47</name>
    <dbReference type="NCBI Taxonomy" id="991778"/>
    <lineage>
        <taxon>Bacteria</taxon>
        <taxon>Pseudomonadati</taxon>
        <taxon>Planctomycetota</taxon>
        <taxon>Planctomycetia</taxon>
        <taxon>Pirellulales</taxon>
        <taxon>Pirellulaceae</taxon>
        <taxon>Rhodopirellula</taxon>
    </lineage>
</organism>
<feature type="chain" id="PRO_5003273808" evidence="8">
    <location>
        <begin position="22"/>
        <end position="421"/>
    </location>
</feature>
<dbReference type="GO" id="GO:0009279">
    <property type="term" value="C:cell outer membrane"/>
    <property type="evidence" value="ECO:0007669"/>
    <property type="project" value="UniProtKB-SubCell"/>
</dbReference>
<evidence type="ECO:0000256" key="1">
    <source>
        <dbReference type="ARBA" id="ARBA00004571"/>
    </source>
</evidence>
<keyword evidence="6" id="KW-0472">Membrane</keyword>
<reference evidence="9 10" key="1">
    <citation type="journal article" date="2013" name="Mar. Genomics">
        <title>Expression of sulfatases in Rhodopirellula baltica and the diversity of sulfatases in the genus Rhodopirellula.</title>
        <authorList>
            <person name="Wegner C.E."/>
            <person name="Richter-Heitmann T."/>
            <person name="Klindworth A."/>
            <person name="Klockow C."/>
            <person name="Richter M."/>
            <person name="Achstetter T."/>
            <person name="Glockner F.O."/>
            <person name="Harder J."/>
        </authorList>
    </citation>
    <scope>NUCLEOTIDE SEQUENCE [LARGE SCALE GENOMIC DNA]</scope>
    <source>
        <strain evidence="9 10">WH47</strain>
    </source>
</reference>
<evidence type="ECO:0000256" key="5">
    <source>
        <dbReference type="ARBA" id="ARBA00022729"/>
    </source>
</evidence>
<gene>
    <name evidence="9" type="ORF">RBWH47_02996</name>
</gene>
<comment type="similarity">
    <text evidence="2">Belongs to the OmpP1/FadL family.</text>
</comment>
<dbReference type="GO" id="GO:0015483">
    <property type="term" value="F:long-chain fatty acid transporting porin activity"/>
    <property type="evidence" value="ECO:0007669"/>
    <property type="project" value="TreeGrafter"/>
</dbReference>
<evidence type="ECO:0000256" key="4">
    <source>
        <dbReference type="ARBA" id="ARBA00022692"/>
    </source>
</evidence>
<comment type="subcellular location">
    <subcellularLocation>
        <location evidence="1">Cell outer membrane</location>
        <topology evidence="1">Multi-pass membrane protein</topology>
    </subcellularLocation>
</comment>
<dbReference type="Proteomes" id="UP000006222">
    <property type="component" value="Unassembled WGS sequence"/>
</dbReference>
<keyword evidence="5 8" id="KW-0732">Signal</keyword>
<dbReference type="PANTHER" id="PTHR35093">
    <property type="entry name" value="OUTER MEMBRANE PROTEIN NMB0088-RELATED"/>
    <property type="match status" value="1"/>
</dbReference>
<dbReference type="SUPFAM" id="SSF56935">
    <property type="entry name" value="Porins"/>
    <property type="match status" value="1"/>
</dbReference>
<sequence length="421" mass="44855">MDKRLFSLAALLLATTFANHAYSQGVYISAAGPINRSMGGASTAAPISALSAMYWNPASISGMENTELEVGVDLLFADHNVTSTVGGTTGSTDAEPGTFPVPNFAWTHRLADPRFTFGLGVNSVAGFKTSLPASTTNPVLAPQPTGLGQITSEASFLQIAPVLSMAVTERMSVAAGPLVTTGQVGIEPFVFDSANADNTYSSGRATRYHWGGGFQLGTYFLMTPDWQLGASYKSKAWMETFEFTGADENGLPRTLTCDLDLPSVISLGTGYTGFDKWLFAADIRYFDYANTDGFGDDATYDGTGALSGLDWSSVFALALGAQRTIGERVVLRGGYSYNQNPIRESESFFNMASPLIYEHVLSMGGSYNLNEKVAVNLAWSHYFENTRTGAVILPGVGAVPGSSITNRLSADFLSFGIVMKQ</sequence>
<evidence type="ECO:0000256" key="8">
    <source>
        <dbReference type="SAM" id="SignalP"/>
    </source>
</evidence>
<dbReference type="PATRIC" id="fig|991778.3.peg.3676"/>
<evidence type="ECO:0000256" key="2">
    <source>
        <dbReference type="ARBA" id="ARBA00008163"/>
    </source>
</evidence>
<evidence type="ECO:0000256" key="6">
    <source>
        <dbReference type="ARBA" id="ARBA00023136"/>
    </source>
</evidence>
<name>F2AUQ8_RHOBT</name>
<evidence type="ECO:0000313" key="10">
    <source>
        <dbReference type="Proteomes" id="UP000006222"/>
    </source>
</evidence>
<dbReference type="RefSeq" id="WP_007327369.1">
    <property type="nucleotide sequence ID" value="NZ_AFAR01000178.1"/>
</dbReference>
<evidence type="ECO:0000256" key="7">
    <source>
        <dbReference type="ARBA" id="ARBA00023237"/>
    </source>
</evidence>
<keyword evidence="4" id="KW-0812">Transmembrane</keyword>
<dbReference type="EMBL" id="AFAR01000178">
    <property type="protein sequence ID" value="EGF26624.1"/>
    <property type="molecule type" value="Genomic_DNA"/>
</dbReference>
<feature type="signal peptide" evidence="8">
    <location>
        <begin position="1"/>
        <end position="21"/>
    </location>
</feature>
<dbReference type="Gene3D" id="2.40.160.60">
    <property type="entry name" value="Outer membrane protein transport protein (OMPP1/FadL/TodX)"/>
    <property type="match status" value="1"/>
</dbReference>
<comment type="caution">
    <text evidence="9">The sequence shown here is derived from an EMBL/GenBank/DDBJ whole genome shotgun (WGS) entry which is preliminary data.</text>
</comment>
<evidence type="ECO:0000313" key="9">
    <source>
        <dbReference type="EMBL" id="EGF26624.1"/>
    </source>
</evidence>
<dbReference type="Pfam" id="PF03349">
    <property type="entry name" value="Toluene_X"/>
    <property type="match status" value="1"/>
</dbReference>
<keyword evidence="3" id="KW-1134">Transmembrane beta strand</keyword>